<evidence type="ECO:0000313" key="1">
    <source>
        <dbReference type="EMBL" id="KVK76344.1"/>
    </source>
</evidence>
<reference evidence="1 2" key="1">
    <citation type="submission" date="2015-11" db="EMBL/GenBank/DDBJ databases">
        <title>Expanding the genomic diversity of Burkholderia species for the development of highly accurate diagnostics.</title>
        <authorList>
            <person name="Sahl J."/>
            <person name="Keim P."/>
            <person name="Wagner D."/>
        </authorList>
    </citation>
    <scope>NUCLEOTIDE SEQUENCE [LARGE SCALE GENOMIC DNA]</scope>
    <source>
        <strain evidence="1 2">MSMB1302</strain>
    </source>
</reference>
<comment type="caution">
    <text evidence="1">The sequence shown here is derived from an EMBL/GenBank/DDBJ whole genome shotgun (WGS) entry which is preliminary data.</text>
</comment>
<dbReference type="Proteomes" id="UP000069001">
    <property type="component" value="Unassembled WGS sequence"/>
</dbReference>
<evidence type="ECO:0000313" key="2">
    <source>
        <dbReference type="Proteomes" id="UP000069001"/>
    </source>
</evidence>
<dbReference type="AlphaFoldDB" id="A0A103ZAE1"/>
<name>A0A103ZAE1_BURCE</name>
<sequence>MTLIANLDGARTGYRLCFVRAPWAWFTCLPLDLQCGERWADVPYQDYAQPPYSDSRAQLLRVAFDAPRLLPPEAGRHGQDWSVEQINGGAVPWLRSEEFVDAMKLSVPAGATLAQFVETIEAAGGTVYGPLGWAELPPWQRPDIVVHPQTG</sequence>
<gene>
    <name evidence="1" type="ORF">WS90_24350</name>
</gene>
<proteinExistence type="predicted"/>
<dbReference type="RefSeq" id="WP_059731676.1">
    <property type="nucleotide sequence ID" value="NZ_LOYH01000086.1"/>
</dbReference>
<accession>A0A103ZAE1</accession>
<protein>
    <submittedName>
        <fullName evidence="1">Uncharacterized protein</fullName>
    </submittedName>
</protein>
<organism evidence="1 2">
    <name type="scientific">Burkholderia cepacia</name>
    <name type="common">Pseudomonas cepacia</name>
    <dbReference type="NCBI Taxonomy" id="292"/>
    <lineage>
        <taxon>Bacteria</taxon>
        <taxon>Pseudomonadati</taxon>
        <taxon>Pseudomonadota</taxon>
        <taxon>Betaproteobacteria</taxon>
        <taxon>Burkholderiales</taxon>
        <taxon>Burkholderiaceae</taxon>
        <taxon>Burkholderia</taxon>
        <taxon>Burkholderia cepacia complex</taxon>
    </lineage>
</organism>
<dbReference type="EMBL" id="LOYH01000086">
    <property type="protein sequence ID" value="KVK76344.1"/>
    <property type="molecule type" value="Genomic_DNA"/>
</dbReference>